<evidence type="ECO:0000313" key="1">
    <source>
        <dbReference type="EMBL" id="TFK67443.1"/>
    </source>
</evidence>
<sequence length="281" mass="32082">MILPVELIDSVLDYVGDSFSATEMSTTLRACSLVCRFWRALVQPILYARFTRYRRSYHNAALIKSLVEHKHLQNYVKTLWVDASWFQTTDRERELLFALLPEVQELGMLQNGYHLSGLINYPHVFPGVVVFGNLTRLTLQGINDFPIDLFNRFDALQDLFIRSTILVGFSPTTGEPLNSNTLTTSHPQLRLLHISINRSSDVDACSWLQHPDCVFSLSGVKTLHISDYTTWGPLNDHQKKVLGLMSCLSSSVEDLIVHPPNSEPVYPYSQYHVGRLNFHFL</sequence>
<name>A0ACD3ANE4_9AGAR</name>
<keyword evidence="2" id="KW-1185">Reference proteome</keyword>
<gene>
    <name evidence="1" type="ORF">BDN72DRAFT_97175</name>
</gene>
<dbReference type="Proteomes" id="UP000308600">
    <property type="component" value="Unassembled WGS sequence"/>
</dbReference>
<protein>
    <submittedName>
        <fullName evidence="1">Uncharacterized protein</fullName>
    </submittedName>
</protein>
<organism evidence="1 2">
    <name type="scientific">Pluteus cervinus</name>
    <dbReference type="NCBI Taxonomy" id="181527"/>
    <lineage>
        <taxon>Eukaryota</taxon>
        <taxon>Fungi</taxon>
        <taxon>Dikarya</taxon>
        <taxon>Basidiomycota</taxon>
        <taxon>Agaricomycotina</taxon>
        <taxon>Agaricomycetes</taxon>
        <taxon>Agaricomycetidae</taxon>
        <taxon>Agaricales</taxon>
        <taxon>Pluteineae</taxon>
        <taxon>Pluteaceae</taxon>
        <taxon>Pluteus</taxon>
    </lineage>
</organism>
<evidence type="ECO:0000313" key="2">
    <source>
        <dbReference type="Proteomes" id="UP000308600"/>
    </source>
</evidence>
<reference evidence="1 2" key="1">
    <citation type="journal article" date="2019" name="Nat. Ecol. Evol.">
        <title>Megaphylogeny resolves global patterns of mushroom evolution.</title>
        <authorList>
            <person name="Varga T."/>
            <person name="Krizsan K."/>
            <person name="Foldi C."/>
            <person name="Dima B."/>
            <person name="Sanchez-Garcia M."/>
            <person name="Sanchez-Ramirez S."/>
            <person name="Szollosi G.J."/>
            <person name="Szarkandi J.G."/>
            <person name="Papp V."/>
            <person name="Albert L."/>
            <person name="Andreopoulos W."/>
            <person name="Angelini C."/>
            <person name="Antonin V."/>
            <person name="Barry K.W."/>
            <person name="Bougher N.L."/>
            <person name="Buchanan P."/>
            <person name="Buyck B."/>
            <person name="Bense V."/>
            <person name="Catcheside P."/>
            <person name="Chovatia M."/>
            <person name="Cooper J."/>
            <person name="Damon W."/>
            <person name="Desjardin D."/>
            <person name="Finy P."/>
            <person name="Geml J."/>
            <person name="Haridas S."/>
            <person name="Hughes K."/>
            <person name="Justo A."/>
            <person name="Karasinski D."/>
            <person name="Kautmanova I."/>
            <person name="Kiss B."/>
            <person name="Kocsube S."/>
            <person name="Kotiranta H."/>
            <person name="LaButti K.M."/>
            <person name="Lechner B.E."/>
            <person name="Liimatainen K."/>
            <person name="Lipzen A."/>
            <person name="Lukacs Z."/>
            <person name="Mihaltcheva S."/>
            <person name="Morgado L.N."/>
            <person name="Niskanen T."/>
            <person name="Noordeloos M.E."/>
            <person name="Ohm R.A."/>
            <person name="Ortiz-Santana B."/>
            <person name="Ovrebo C."/>
            <person name="Racz N."/>
            <person name="Riley R."/>
            <person name="Savchenko A."/>
            <person name="Shiryaev A."/>
            <person name="Soop K."/>
            <person name="Spirin V."/>
            <person name="Szebenyi C."/>
            <person name="Tomsovsky M."/>
            <person name="Tulloss R.E."/>
            <person name="Uehling J."/>
            <person name="Grigoriev I.V."/>
            <person name="Vagvolgyi C."/>
            <person name="Papp T."/>
            <person name="Martin F.M."/>
            <person name="Miettinen O."/>
            <person name="Hibbett D.S."/>
            <person name="Nagy L.G."/>
        </authorList>
    </citation>
    <scope>NUCLEOTIDE SEQUENCE [LARGE SCALE GENOMIC DNA]</scope>
    <source>
        <strain evidence="1 2">NL-1719</strain>
    </source>
</reference>
<dbReference type="EMBL" id="ML208376">
    <property type="protein sequence ID" value="TFK67443.1"/>
    <property type="molecule type" value="Genomic_DNA"/>
</dbReference>
<proteinExistence type="predicted"/>
<accession>A0ACD3ANE4</accession>